<reference evidence="2" key="1">
    <citation type="journal article" date="2019" name="Int. J. Syst. Evol. Microbiol.">
        <title>The Global Catalogue of Microorganisms (GCM) 10K type strain sequencing project: providing services to taxonomists for standard genome sequencing and annotation.</title>
        <authorList>
            <consortium name="The Broad Institute Genomics Platform"/>
            <consortium name="The Broad Institute Genome Sequencing Center for Infectious Disease"/>
            <person name="Wu L."/>
            <person name="Ma J."/>
        </authorList>
    </citation>
    <scope>NUCLEOTIDE SEQUENCE [LARGE SCALE GENOMIC DNA]</scope>
    <source>
        <strain evidence="2">NBRC 100033</strain>
    </source>
</reference>
<sequence length="348" mass="39990">MKKRYVFFVNAAYCYAVFRPVQEAIWEEGNEVAWFFTKDTPINLLANEKLLVNEKEVKDFAPDVIFGAGDWIPYYLPGLKVMLFHGLSINKRDSKNNAHFNIRGWYDLYCTHAEHDTNTFSKLAEKHKNFYVIKTGWPKLDPLFNSQTEQTKPKTKQAKILFFASTFSPSITAAPAVADELKSISNLPGWKVIATLHPLMDQDVVEKYLTMQDDSFVFLQPDADLYDAMTQADIMICDTSSIMYEFMFLNKPVITFKTRNPGPFLTDTQKVSDILPTLKALTKDATKQLSEAEQVCKNLHSYKDGKSSQRVLRAVDEVLEQGLGKLKRKPLNLLRKLKLRKRLGYWGF</sequence>
<proteinExistence type="predicted"/>
<dbReference type="Proteomes" id="UP001156682">
    <property type="component" value="Unassembled WGS sequence"/>
</dbReference>
<protein>
    <submittedName>
        <fullName evidence="1">CDP-glycerol--glycerophosphate glycerophosphotransferase</fullName>
    </submittedName>
</protein>
<dbReference type="InterPro" id="IPR043148">
    <property type="entry name" value="TagF_C"/>
</dbReference>
<keyword evidence="2" id="KW-1185">Reference proteome</keyword>
<dbReference type="Gene3D" id="3.40.50.12580">
    <property type="match status" value="1"/>
</dbReference>
<name>A0ABQ5ZWJ4_9GAMM</name>
<dbReference type="InterPro" id="IPR007554">
    <property type="entry name" value="Glycerophosphate_synth"/>
</dbReference>
<evidence type="ECO:0000313" key="1">
    <source>
        <dbReference type="EMBL" id="GLR64369.1"/>
    </source>
</evidence>
<evidence type="ECO:0000313" key="2">
    <source>
        <dbReference type="Proteomes" id="UP001156682"/>
    </source>
</evidence>
<comment type="caution">
    <text evidence="1">The sequence shown here is derived from an EMBL/GenBank/DDBJ whole genome shotgun (WGS) entry which is preliminary data.</text>
</comment>
<accession>A0ABQ5ZWJ4</accession>
<dbReference type="SUPFAM" id="SSF53756">
    <property type="entry name" value="UDP-Glycosyltransferase/glycogen phosphorylase"/>
    <property type="match status" value="1"/>
</dbReference>
<dbReference type="Pfam" id="PF04464">
    <property type="entry name" value="Glyphos_transf"/>
    <property type="match status" value="1"/>
</dbReference>
<organism evidence="1 2">
    <name type="scientific">Marinospirillum insulare</name>
    <dbReference type="NCBI Taxonomy" id="217169"/>
    <lineage>
        <taxon>Bacteria</taxon>
        <taxon>Pseudomonadati</taxon>
        <taxon>Pseudomonadota</taxon>
        <taxon>Gammaproteobacteria</taxon>
        <taxon>Oceanospirillales</taxon>
        <taxon>Oceanospirillaceae</taxon>
        <taxon>Marinospirillum</taxon>
    </lineage>
</organism>
<dbReference type="EMBL" id="BSOR01000029">
    <property type="protein sequence ID" value="GLR64369.1"/>
    <property type="molecule type" value="Genomic_DNA"/>
</dbReference>
<gene>
    <name evidence="1" type="ORF">GCM10007878_18070</name>
</gene>
<dbReference type="InterPro" id="IPR051612">
    <property type="entry name" value="Teichoic_Acid_Biosynth"/>
</dbReference>
<dbReference type="RefSeq" id="WP_036239347.1">
    <property type="nucleotide sequence ID" value="NZ_BSOR01000029.1"/>
</dbReference>
<dbReference type="PANTHER" id="PTHR37316:SF3">
    <property type="entry name" value="TEICHOIC ACID GLYCEROL-PHOSPHATE TRANSFERASE"/>
    <property type="match status" value="1"/>
</dbReference>
<dbReference type="PANTHER" id="PTHR37316">
    <property type="entry name" value="TEICHOIC ACID GLYCEROL-PHOSPHATE PRIMASE"/>
    <property type="match status" value="1"/>
</dbReference>